<keyword evidence="2" id="KW-1185">Reference proteome</keyword>
<dbReference type="Proteomes" id="UP001056336">
    <property type="component" value="Chromosome"/>
</dbReference>
<gene>
    <name evidence="1" type="ORF">M6D93_18880</name>
</gene>
<dbReference type="EMBL" id="CP097332">
    <property type="protein sequence ID" value="UQX88324.1"/>
    <property type="molecule type" value="Genomic_DNA"/>
</dbReference>
<reference evidence="1" key="1">
    <citation type="journal article" date="2018" name="Int. J. Syst. Evol. Microbiol.">
        <title>Jatrophihabitans telluris sp. nov., isolated from sediment soil of lava forest wetlands and the emended description of the genus Jatrophihabitans.</title>
        <authorList>
            <person name="Lee K.C."/>
            <person name="Suh M.K."/>
            <person name="Eom M.K."/>
            <person name="Kim K.K."/>
            <person name="Kim J.S."/>
            <person name="Kim D.S."/>
            <person name="Ko S.H."/>
            <person name="Shin Y.K."/>
            <person name="Lee J.S."/>
        </authorList>
    </citation>
    <scope>NUCLEOTIDE SEQUENCE</scope>
    <source>
        <strain evidence="1">N237</strain>
    </source>
</reference>
<dbReference type="InterPro" id="IPR029058">
    <property type="entry name" value="AB_hydrolase_fold"/>
</dbReference>
<accession>A0ABY4QXK0</accession>
<dbReference type="RefSeq" id="WP_249771708.1">
    <property type="nucleotide sequence ID" value="NZ_CP097332.1"/>
</dbReference>
<reference evidence="1" key="2">
    <citation type="submission" date="2022-05" db="EMBL/GenBank/DDBJ databases">
        <authorList>
            <person name="Kim J.-S."/>
            <person name="Lee K."/>
            <person name="Suh M."/>
            <person name="Eom M."/>
            <person name="Kim J.-S."/>
            <person name="Kim D.-S."/>
            <person name="Ko S.-H."/>
            <person name="Shin Y."/>
            <person name="Lee J.-S."/>
        </authorList>
    </citation>
    <scope>NUCLEOTIDE SEQUENCE</scope>
    <source>
        <strain evidence="1">N237</strain>
    </source>
</reference>
<dbReference type="PANTHER" id="PTHR48098">
    <property type="entry name" value="ENTEROCHELIN ESTERASE-RELATED"/>
    <property type="match status" value="1"/>
</dbReference>
<evidence type="ECO:0000313" key="1">
    <source>
        <dbReference type="EMBL" id="UQX88324.1"/>
    </source>
</evidence>
<dbReference type="InterPro" id="IPR050583">
    <property type="entry name" value="Mycobacterial_A85_antigen"/>
</dbReference>
<evidence type="ECO:0000313" key="2">
    <source>
        <dbReference type="Proteomes" id="UP001056336"/>
    </source>
</evidence>
<name>A0ABY4QXK0_9ACTN</name>
<proteinExistence type="predicted"/>
<sequence length="253" mass="26587">MGAGPGALRSIVARVAGESSTTRRRIEVFTPDVADPAALPVFYFLHGLPGNANNLCTAASAAELTTEFRHGTAPFILACPDGNPTANGDAEWADSADGRDKLETFVTVTAVRAVEGAHPRSRGMRAIGGFSMGAFAAASIALRHQGLYAQVASLAGYFRLDDPDSVFGTSQADQDAHDPSALVDRAASLRWYLAEAAEDTDPLTARAADQYGVLLAKVGAPYKLVRTPGAHNGQWAIATLSDVATYLGRGWRV</sequence>
<organism evidence="1 2">
    <name type="scientific">Jatrophihabitans telluris</name>
    <dbReference type="NCBI Taxonomy" id="2038343"/>
    <lineage>
        <taxon>Bacteria</taxon>
        <taxon>Bacillati</taxon>
        <taxon>Actinomycetota</taxon>
        <taxon>Actinomycetes</taxon>
        <taxon>Jatrophihabitantales</taxon>
        <taxon>Jatrophihabitantaceae</taxon>
        <taxon>Jatrophihabitans</taxon>
    </lineage>
</organism>
<dbReference type="Gene3D" id="3.40.50.1820">
    <property type="entry name" value="alpha/beta hydrolase"/>
    <property type="match status" value="1"/>
</dbReference>
<dbReference type="InterPro" id="IPR000801">
    <property type="entry name" value="Esterase-like"/>
</dbReference>
<protein>
    <submittedName>
        <fullName evidence="1">Esterase family protein</fullName>
    </submittedName>
</protein>
<dbReference type="SUPFAM" id="SSF53474">
    <property type="entry name" value="alpha/beta-Hydrolases"/>
    <property type="match status" value="1"/>
</dbReference>
<dbReference type="PANTHER" id="PTHR48098:SF1">
    <property type="entry name" value="DIACYLGLYCEROL ACYLTRANSFERASE_MYCOLYLTRANSFERASE AG85A"/>
    <property type="match status" value="1"/>
</dbReference>
<dbReference type="Pfam" id="PF00756">
    <property type="entry name" value="Esterase"/>
    <property type="match status" value="1"/>
</dbReference>